<comment type="caution">
    <text evidence="2">The sequence shown here is derived from an EMBL/GenBank/DDBJ whole genome shotgun (WGS) entry which is preliminary data.</text>
</comment>
<dbReference type="EMBL" id="CAKOFQ010007281">
    <property type="protein sequence ID" value="CAH1997252.1"/>
    <property type="molecule type" value="Genomic_DNA"/>
</dbReference>
<sequence length="75" mass="8509">MIASLLLITIFSIVSDRSTPIHRPPDDEDSFPVLHERELHSLHRNIPALRRRDVVGVGWSVVLHFWPICSPLGCS</sequence>
<dbReference type="OrthoDB" id="6499973at2759"/>
<evidence type="ECO:0000313" key="3">
    <source>
        <dbReference type="Proteomes" id="UP001152888"/>
    </source>
</evidence>
<keyword evidence="3" id="KW-1185">Reference proteome</keyword>
<feature type="signal peptide" evidence="1">
    <location>
        <begin position="1"/>
        <end position="16"/>
    </location>
</feature>
<evidence type="ECO:0000313" key="2">
    <source>
        <dbReference type="EMBL" id="CAH1997252.1"/>
    </source>
</evidence>
<accession>A0A9P0LLN9</accession>
<dbReference type="Proteomes" id="UP001152888">
    <property type="component" value="Unassembled WGS sequence"/>
</dbReference>
<evidence type="ECO:0000256" key="1">
    <source>
        <dbReference type="SAM" id="SignalP"/>
    </source>
</evidence>
<gene>
    <name evidence="2" type="ORF">ACAOBT_LOCUS23640</name>
</gene>
<name>A0A9P0LLN9_ACAOB</name>
<feature type="chain" id="PRO_5040460378" evidence="1">
    <location>
        <begin position="17"/>
        <end position="75"/>
    </location>
</feature>
<proteinExistence type="predicted"/>
<reference evidence="2" key="1">
    <citation type="submission" date="2022-03" db="EMBL/GenBank/DDBJ databases">
        <authorList>
            <person name="Sayadi A."/>
        </authorList>
    </citation>
    <scope>NUCLEOTIDE SEQUENCE</scope>
</reference>
<keyword evidence="1" id="KW-0732">Signal</keyword>
<protein>
    <submittedName>
        <fullName evidence="2">Uncharacterized protein</fullName>
    </submittedName>
</protein>
<organism evidence="2 3">
    <name type="scientific">Acanthoscelides obtectus</name>
    <name type="common">Bean weevil</name>
    <name type="synonym">Bruchus obtectus</name>
    <dbReference type="NCBI Taxonomy" id="200917"/>
    <lineage>
        <taxon>Eukaryota</taxon>
        <taxon>Metazoa</taxon>
        <taxon>Ecdysozoa</taxon>
        <taxon>Arthropoda</taxon>
        <taxon>Hexapoda</taxon>
        <taxon>Insecta</taxon>
        <taxon>Pterygota</taxon>
        <taxon>Neoptera</taxon>
        <taxon>Endopterygota</taxon>
        <taxon>Coleoptera</taxon>
        <taxon>Polyphaga</taxon>
        <taxon>Cucujiformia</taxon>
        <taxon>Chrysomeloidea</taxon>
        <taxon>Chrysomelidae</taxon>
        <taxon>Bruchinae</taxon>
        <taxon>Bruchini</taxon>
        <taxon>Acanthoscelides</taxon>
    </lineage>
</organism>
<dbReference type="AlphaFoldDB" id="A0A9P0LLN9"/>